<dbReference type="PANTHER" id="PTHR35789">
    <property type="entry name" value="SPORE GERMINATION PROTEIN B3"/>
    <property type="match status" value="1"/>
</dbReference>
<reference evidence="10 11" key="1">
    <citation type="submission" date="2019-03" db="EMBL/GenBank/DDBJ databases">
        <title>This is whole genome sequence of Paenibacillus sp MS74 strain.</title>
        <authorList>
            <person name="Trinh H.N."/>
        </authorList>
    </citation>
    <scope>NUCLEOTIDE SEQUENCE [LARGE SCALE GENOMIC DNA]</scope>
    <source>
        <strain evidence="10 11">MS74</strain>
    </source>
</reference>
<evidence type="ECO:0000256" key="7">
    <source>
        <dbReference type="ARBA" id="ARBA00023288"/>
    </source>
</evidence>
<proteinExistence type="inferred from homology"/>
<organism evidence="10 11">
    <name type="scientific">Paenibacillus piri</name>
    <dbReference type="NCBI Taxonomy" id="2547395"/>
    <lineage>
        <taxon>Bacteria</taxon>
        <taxon>Bacillati</taxon>
        <taxon>Bacillota</taxon>
        <taxon>Bacilli</taxon>
        <taxon>Bacillales</taxon>
        <taxon>Paenibacillaceae</taxon>
        <taxon>Paenibacillus</taxon>
    </lineage>
</organism>
<dbReference type="InterPro" id="IPR057336">
    <property type="entry name" value="GerAC_N"/>
</dbReference>
<keyword evidence="3" id="KW-0309">Germination</keyword>
<dbReference type="EMBL" id="SMRT01000001">
    <property type="protein sequence ID" value="TDG00456.1"/>
    <property type="molecule type" value="Genomic_DNA"/>
</dbReference>
<feature type="domain" description="Spore germination protein N-terminal" evidence="9">
    <location>
        <begin position="22"/>
        <end position="199"/>
    </location>
</feature>
<dbReference type="RefSeq" id="WP_133225165.1">
    <property type="nucleotide sequence ID" value="NZ_SMRT01000001.1"/>
</dbReference>
<name>A0A4R5KYZ3_9BACL</name>
<dbReference type="OrthoDB" id="2380468at2"/>
<evidence type="ECO:0000259" key="8">
    <source>
        <dbReference type="Pfam" id="PF05504"/>
    </source>
</evidence>
<dbReference type="InterPro" id="IPR046953">
    <property type="entry name" value="Spore_GerAC-like_C"/>
</dbReference>
<accession>A0A4R5KYZ3</accession>
<protein>
    <submittedName>
        <fullName evidence="10">Ger(X)C family spore germination protein</fullName>
    </submittedName>
</protein>
<evidence type="ECO:0000313" key="10">
    <source>
        <dbReference type="EMBL" id="TDG00456.1"/>
    </source>
</evidence>
<evidence type="ECO:0000313" key="11">
    <source>
        <dbReference type="Proteomes" id="UP000295636"/>
    </source>
</evidence>
<dbReference type="GO" id="GO:0016020">
    <property type="term" value="C:membrane"/>
    <property type="evidence" value="ECO:0007669"/>
    <property type="project" value="UniProtKB-SubCell"/>
</dbReference>
<dbReference type="AlphaFoldDB" id="A0A4R5KYZ3"/>
<evidence type="ECO:0000259" key="9">
    <source>
        <dbReference type="Pfam" id="PF25198"/>
    </source>
</evidence>
<gene>
    <name evidence="10" type="ORF">E1757_02145</name>
</gene>
<dbReference type="InterPro" id="IPR008844">
    <property type="entry name" value="Spore_GerAC-like"/>
</dbReference>
<sequence>MKQIAAAFVYLSVLLLLPGCWNSKDIQSMAYVTALGLDYKDGKFHTYVQVLNFTNVAKTETSQLGKNIPVWIGKGVGKTITESFNDIYSTSQIRLFWGHVKAIVCSENILRDAEKIRESYDMLNRYREVRYNILLYGTKVPLQEIFTKKSLMNFSPLDTIMYTPAQMNSQRTFILPVYGYRIISQFNEPSNSSLLPSLTVSKQGWQEDTKIKPMLKVDGAFLLENTQLTGWLSENDLIGYRWMQKKMQRSSINIFDNHEPAAALVLLNPRPKIRPVFEDGNVRFDLSIKLDAYLDELIVDLPKDKIESLAAKVIRDQIIYTYKKGIGLKSDVLKLDRSLYRDHPKEWKALHEKRRFLLDEHSLSHVDVRIHLLHTGKYKGRTY</sequence>
<evidence type="ECO:0000256" key="3">
    <source>
        <dbReference type="ARBA" id="ARBA00022544"/>
    </source>
</evidence>
<dbReference type="Proteomes" id="UP000295636">
    <property type="component" value="Unassembled WGS sequence"/>
</dbReference>
<keyword evidence="11" id="KW-1185">Reference proteome</keyword>
<dbReference type="Pfam" id="PF25198">
    <property type="entry name" value="Spore_GerAC_N"/>
    <property type="match status" value="1"/>
</dbReference>
<evidence type="ECO:0000256" key="2">
    <source>
        <dbReference type="ARBA" id="ARBA00007886"/>
    </source>
</evidence>
<dbReference type="PANTHER" id="PTHR35789:SF1">
    <property type="entry name" value="SPORE GERMINATION PROTEIN B3"/>
    <property type="match status" value="1"/>
</dbReference>
<dbReference type="NCBIfam" id="TIGR02887">
    <property type="entry name" value="spore_ger_x_C"/>
    <property type="match status" value="1"/>
</dbReference>
<dbReference type="GO" id="GO:0009847">
    <property type="term" value="P:spore germination"/>
    <property type="evidence" value="ECO:0007669"/>
    <property type="project" value="InterPro"/>
</dbReference>
<keyword evidence="4" id="KW-0732">Signal</keyword>
<evidence type="ECO:0000256" key="5">
    <source>
        <dbReference type="ARBA" id="ARBA00023136"/>
    </source>
</evidence>
<keyword evidence="7" id="KW-0449">Lipoprotein</keyword>
<keyword evidence="5" id="KW-0472">Membrane</keyword>
<dbReference type="Gene3D" id="3.30.300.210">
    <property type="entry name" value="Nutrient germinant receptor protein C, domain 3"/>
    <property type="match status" value="1"/>
</dbReference>
<dbReference type="InterPro" id="IPR038501">
    <property type="entry name" value="Spore_GerAC_C_sf"/>
</dbReference>
<dbReference type="Pfam" id="PF05504">
    <property type="entry name" value="Spore_GerAC"/>
    <property type="match status" value="1"/>
</dbReference>
<comment type="caution">
    <text evidence="10">The sequence shown here is derived from an EMBL/GenBank/DDBJ whole genome shotgun (WGS) entry which is preliminary data.</text>
</comment>
<comment type="similarity">
    <text evidence="2">Belongs to the GerABKC lipoprotein family.</text>
</comment>
<evidence type="ECO:0000256" key="6">
    <source>
        <dbReference type="ARBA" id="ARBA00023139"/>
    </source>
</evidence>
<evidence type="ECO:0000256" key="1">
    <source>
        <dbReference type="ARBA" id="ARBA00004635"/>
    </source>
</evidence>
<comment type="subcellular location">
    <subcellularLocation>
        <location evidence="1">Membrane</location>
        <topology evidence="1">Lipid-anchor</topology>
    </subcellularLocation>
</comment>
<evidence type="ECO:0000256" key="4">
    <source>
        <dbReference type="ARBA" id="ARBA00022729"/>
    </source>
</evidence>
<feature type="domain" description="Spore germination GerAC-like C-terminal" evidence="8">
    <location>
        <begin position="219"/>
        <end position="353"/>
    </location>
</feature>
<keyword evidence="6" id="KW-0564">Palmitate</keyword>